<dbReference type="GO" id="GO:0046872">
    <property type="term" value="F:metal ion binding"/>
    <property type="evidence" value="ECO:0007669"/>
    <property type="project" value="UniProtKB-KW"/>
</dbReference>
<evidence type="ECO:0000256" key="18">
    <source>
        <dbReference type="ARBA" id="ARBA00023268"/>
    </source>
</evidence>
<evidence type="ECO:0000259" key="24">
    <source>
        <dbReference type="PROSITE" id="PS50160"/>
    </source>
</evidence>
<dbReference type="RefSeq" id="WP_156241554.1">
    <property type="nucleotide sequence ID" value="NZ_BAAAZL010000002.1"/>
</dbReference>
<evidence type="ECO:0000256" key="22">
    <source>
        <dbReference type="ARBA" id="ARBA00049990"/>
    </source>
</evidence>
<evidence type="ECO:0000256" key="19">
    <source>
        <dbReference type="ARBA" id="ARBA00029943"/>
    </source>
</evidence>
<dbReference type="Proteomes" id="UP000422989">
    <property type="component" value="Chromosome"/>
</dbReference>
<keyword evidence="17" id="KW-0464">Manganese</keyword>
<evidence type="ECO:0000256" key="2">
    <source>
        <dbReference type="ARBA" id="ARBA00012727"/>
    </source>
</evidence>
<evidence type="ECO:0000256" key="20">
    <source>
        <dbReference type="ARBA" id="ARBA00034003"/>
    </source>
</evidence>
<keyword evidence="3 25" id="KW-0436">Ligase</keyword>
<dbReference type="EC" id="6.5.1.1" evidence="2"/>
<dbReference type="Pfam" id="PF04679">
    <property type="entry name" value="DNA_ligase_A_C"/>
    <property type="match status" value="1"/>
</dbReference>
<evidence type="ECO:0000256" key="11">
    <source>
        <dbReference type="ARBA" id="ARBA00022839"/>
    </source>
</evidence>
<dbReference type="PROSITE" id="PS50160">
    <property type="entry name" value="DNA_LIGASE_A3"/>
    <property type="match status" value="1"/>
</dbReference>
<comment type="cofactor">
    <cofactor evidence="1">
        <name>Mn(2+)</name>
        <dbReference type="ChEBI" id="CHEBI:29035"/>
    </cofactor>
</comment>
<keyword evidence="10" id="KW-0378">Hydrolase</keyword>
<name>A0A6I6DQ91_9MICO</name>
<comment type="similarity">
    <text evidence="21">In the C-terminal section; belongs to the ATP-dependent DNA ligase family.</text>
</comment>
<keyword evidence="26" id="KW-1185">Reference proteome</keyword>
<keyword evidence="18" id="KW-0511">Multifunctional enzyme</keyword>
<dbReference type="GO" id="GO:0006310">
    <property type="term" value="P:DNA recombination"/>
    <property type="evidence" value="ECO:0007669"/>
    <property type="project" value="UniProtKB-KW"/>
</dbReference>
<dbReference type="InterPro" id="IPR033649">
    <property type="entry name" value="MtLigD_Pol-like"/>
</dbReference>
<evidence type="ECO:0000256" key="8">
    <source>
        <dbReference type="ARBA" id="ARBA00022741"/>
    </source>
</evidence>
<dbReference type="PROSITE" id="PS00697">
    <property type="entry name" value="DNA_LIGASE_A1"/>
    <property type="match status" value="1"/>
</dbReference>
<dbReference type="Gene3D" id="3.30.1490.70">
    <property type="match status" value="1"/>
</dbReference>
<dbReference type="CDD" id="cd04863">
    <property type="entry name" value="MtLigD_Pol_like"/>
    <property type="match status" value="1"/>
</dbReference>
<evidence type="ECO:0000256" key="7">
    <source>
        <dbReference type="ARBA" id="ARBA00022723"/>
    </source>
</evidence>
<dbReference type="Gene3D" id="3.90.920.10">
    <property type="entry name" value="DNA primase, PRIM domain"/>
    <property type="match status" value="1"/>
</dbReference>
<dbReference type="OrthoDB" id="9802472at2"/>
<evidence type="ECO:0000256" key="9">
    <source>
        <dbReference type="ARBA" id="ARBA00022763"/>
    </source>
</evidence>
<evidence type="ECO:0000256" key="6">
    <source>
        <dbReference type="ARBA" id="ARBA00022722"/>
    </source>
</evidence>
<keyword evidence="6" id="KW-0540">Nuclease</keyword>
<dbReference type="Gene3D" id="3.30.470.30">
    <property type="entry name" value="DNA ligase/mRNA capping enzyme"/>
    <property type="match status" value="1"/>
</dbReference>
<dbReference type="SUPFAM" id="SSF50249">
    <property type="entry name" value="Nucleic acid-binding proteins"/>
    <property type="match status" value="1"/>
</dbReference>
<keyword evidence="9" id="KW-0227">DNA damage</keyword>
<evidence type="ECO:0000256" key="16">
    <source>
        <dbReference type="ARBA" id="ARBA00023204"/>
    </source>
</evidence>
<dbReference type="Pfam" id="PF13298">
    <property type="entry name" value="LigD_N"/>
    <property type="match status" value="1"/>
</dbReference>
<evidence type="ECO:0000256" key="10">
    <source>
        <dbReference type="ARBA" id="ARBA00022801"/>
    </source>
</evidence>
<keyword evidence="12" id="KW-0067">ATP-binding</keyword>
<keyword evidence="4" id="KW-0808">Transferase</keyword>
<dbReference type="GO" id="GO:0003677">
    <property type="term" value="F:DNA binding"/>
    <property type="evidence" value="ECO:0007669"/>
    <property type="project" value="UniProtKB-KW"/>
</dbReference>
<evidence type="ECO:0000256" key="17">
    <source>
        <dbReference type="ARBA" id="ARBA00023211"/>
    </source>
</evidence>
<dbReference type="KEGG" id="moj:D7D94_04830"/>
<dbReference type="NCBIfam" id="TIGR02779">
    <property type="entry name" value="NHEJ_ligase_lig"/>
    <property type="match status" value="1"/>
</dbReference>
<dbReference type="CDD" id="cd07906">
    <property type="entry name" value="Adenylation_DNA_ligase_LigD_LigC"/>
    <property type="match status" value="1"/>
</dbReference>
<reference evidence="25 26" key="1">
    <citation type="submission" date="2018-09" db="EMBL/GenBank/DDBJ databases">
        <title>Whole genome sequencing of Microbacterium oryzae strain MB-10T.</title>
        <authorList>
            <person name="Das S.K."/>
        </authorList>
    </citation>
    <scope>NUCLEOTIDE SEQUENCE [LARGE SCALE GENOMIC DNA]</scope>
    <source>
        <strain evidence="25 26">MB-10</strain>
    </source>
</reference>
<keyword evidence="5" id="KW-0548">Nucleotidyltransferase</keyword>
<comment type="catalytic activity">
    <reaction evidence="20">
        <text>ATP + (deoxyribonucleotide)n-3'-hydroxyl + 5'-phospho-(deoxyribonucleotide)m = (deoxyribonucleotide)n+m + AMP + diphosphate.</text>
        <dbReference type="EC" id="6.5.1.1"/>
    </reaction>
</comment>
<feature type="compositionally biased region" description="Polar residues" evidence="23">
    <location>
        <begin position="460"/>
        <end position="472"/>
    </location>
</feature>
<dbReference type="InterPro" id="IPR014145">
    <property type="entry name" value="LigD_pol_dom"/>
</dbReference>
<dbReference type="AlphaFoldDB" id="A0A6I6DQ91"/>
<evidence type="ECO:0000256" key="15">
    <source>
        <dbReference type="ARBA" id="ARBA00023172"/>
    </source>
</evidence>
<dbReference type="InterPro" id="IPR016059">
    <property type="entry name" value="DNA_ligase_ATP-dep_CS"/>
</dbReference>
<dbReference type="GO" id="GO:0005524">
    <property type="term" value="F:ATP binding"/>
    <property type="evidence" value="ECO:0007669"/>
    <property type="project" value="UniProtKB-KW"/>
</dbReference>
<dbReference type="InterPro" id="IPR052171">
    <property type="entry name" value="NHEJ_LigD"/>
</dbReference>
<organism evidence="25 26">
    <name type="scientific">Microbacterium oryzae</name>
    <dbReference type="NCBI Taxonomy" id="743009"/>
    <lineage>
        <taxon>Bacteria</taxon>
        <taxon>Bacillati</taxon>
        <taxon>Actinomycetota</taxon>
        <taxon>Actinomycetes</taxon>
        <taxon>Micrococcales</taxon>
        <taxon>Microbacteriaceae</taxon>
        <taxon>Microbacterium</taxon>
    </lineage>
</organism>
<evidence type="ECO:0000256" key="23">
    <source>
        <dbReference type="SAM" id="MobiDB-lite"/>
    </source>
</evidence>
<evidence type="ECO:0000256" key="14">
    <source>
        <dbReference type="ARBA" id="ARBA00023125"/>
    </source>
</evidence>
<dbReference type="GO" id="GO:0006281">
    <property type="term" value="P:DNA repair"/>
    <property type="evidence" value="ECO:0007669"/>
    <property type="project" value="UniProtKB-KW"/>
</dbReference>
<dbReference type="Gene3D" id="2.40.50.140">
    <property type="entry name" value="Nucleic acid-binding proteins"/>
    <property type="match status" value="1"/>
</dbReference>
<evidence type="ECO:0000256" key="5">
    <source>
        <dbReference type="ARBA" id="ARBA00022695"/>
    </source>
</evidence>
<dbReference type="NCBIfam" id="NF007210">
    <property type="entry name" value="PRK09632.1"/>
    <property type="match status" value="1"/>
</dbReference>
<dbReference type="InterPro" id="IPR014144">
    <property type="entry name" value="LigD_PE_domain"/>
</dbReference>
<dbReference type="Pfam" id="PF01068">
    <property type="entry name" value="DNA_ligase_A_M"/>
    <property type="match status" value="1"/>
</dbReference>
<dbReference type="PANTHER" id="PTHR42705">
    <property type="entry name" value="BIFUNCTIONAL NON-HOMOLOGOUS END JOINING PROTEIN LIGD"/>
    <property type="match status" value="1"/>
</dbReference>
<dbReference type="Pfam" id="PF21686">
    <property type="entry name" value="LigD_Prim-Pol"/>
    <property type="match status" value="1"/>
</dbReference>
<comment type="similarity">
    <text evidence="22">In the N-terminal section; belongs to the LigD polymerase family.</text>
</comment>
<sequence length="802" mass="88548">MPAAPQTVEVAGRRLRVSNLERVMYPETGTTKADVIAYYTRIAPLLLPHVAGRPVTRKRWVEGVGTADAPEESFFAKALEPGAPSWVPRRAIPHSTGPKDYPLVEEVASLVYLAQVASLELHVPQWRFTAAGEPGPADRLVLDLDPGPGMGLAECAEVARLIRPILAGMGLEAHPVTSGSKGIHLYAALPQPMPSDSASALAHELARALEADHPDLVVSAMRKDLRAGRVFVDWSQNNGKKTTVAPYSLRGRSRPSVAAPRTWEEIDDPELRHLELDEVLARAESLGDPLAEVDALPVEHGPLRSYIAKRTAGRTPEPVPETPHAEPPHAGELPRFVVHEHHASRLHWDLRLERDGVLASWAVPKGIPETPERNHLAVRTEDHPLAYIDFHGTIPKGEYGAGTMTVWDTGTYETEKWRDREVIVTLRGREDGPLHEVRIALIRTQGEGEKASWLLHRTKQQPTQQPGHQPDSSDQDAGDPPPQRPAPMLAVHGTPGLARTLSDPPWAEFKWDGVRALAEWRSGALRLFARSGTEITHRYPELSEPARTHVDGWDALLDGEIVALDEQGRPSFSLLQNRMHLERGDDIARERGRVPALLYLFDILRLDGRDLTALPLEERRAILERVTATAGPTVVVPPVLDDVDLALDVAQEHGLEGVVAKRRSSPYRAGTRSEDWLKLKLTRMQEAVIGGFRRGRGARSDSFASLLLGIPEADGLRYVGRVGSGFSERELHRIRTTLAPLCADASPFLDVPREDAADATWVTPTLVGEVEFAEWTRSGNLRQARWRGLRPDKSPDDVRREA</sequence>
<dbReference type="InterPro" id="IPR012309">
    <property type="entry name" value="DNA_ligase_ATP-dep_C"/>
</dbReference>
<dbReference type="CDD" id="cd07971">
    <property type="entry name" value="OBF_DNA_ligase_LigD"/>
    <property type="match status" value="1"/>
</dbReference>
<evidence type="ECO:0000256" key="3">
    <source>
        <dbReference type="ARBA" id="ARBA00022598"/>
    </source>
</evidence>
<keyword evidence="14" id="KW-0238">DNA-binding</keyword>
<protein>
    <recommendedName>
        <fullName evidence="2">DNA ligase (ATP)</fullName>
        <ecNumber evidence="2">6.5.1.1</ecNumber>
    </recommendedName>
    <alternativeName>
        <fullName evidence="19">NHEJ DNA polymerase</fullName>
    </alternativeName>
</protein>
<dbReference type="InterPro" id="IPR012310">
    <property type="entry name" value="DNA_ligase_ATP-dep_cent"/>
</dbReference>
<keyword evidence="15" id="KW-0233">DNA recombination</keyword>
<keyword evidence="8" id="KW-0547">Nucleotide-binding</keyword>
<dbReference type="SUPFAM" id="SSF56091">
    <property type="entry name" value="DNA ligase/mRNA capping enzyme, catalytic domain"/>
    <property type="match status" value="1"/>
</dbReference>
<evidence type="ECO:0000313" key="25">
    <source>
        <dbReference type="EMBL" id="QGU27062.1"/>
    </source>
</evidence>
<dbReference type="InterPro" id="IPR012340">
    <property type="entry name" value="NA-bd_OB-fold"/>
</dbReference>
<evidence type="ECO:0000256" key="21">
    <source>
        <dbReference type="ARBA" id="ARBA00049981"/>
    </source>
</evidence>
<keyword evidence="16" id="KW-0234">DNA repair</keyword>
<dbReference type="GO" id="GO:0003887">
    <property type="term" value="F:DNA-directed DNA polymerase activity"/>
    <property type="evidence" value="ECO:0007669"/>
    <property type="project" value="UniProtKB-KW"/>
</dbReference>
<gene>
    <name evidence="25" type="ORF">D7D94_04830</name>
</gene>
<dbReference type="NCBIfam" id="TIGR02777">
    <property type="entry name" value="LigD_PE_dom"/>
    <property type="match status" value="1"/>
</dbReference>
<accession>A0A6I6DQ91</accession>
<evidence type="ECO:0000256" key="4">
    <source>
        <dbReference type="ARBA" id="ARBA00022679"/>
    </source>
</evidence>
<dbReference type="InterPro" id="IPR014146">
    <property type="entry name" value="LigD_ligase_dom"/>
</dbReference>
<keyword evidence="13" id="KW-0239">DNA-directed DNA polymerase</keyword>
<dbReference type="PANTHER" id="PTHR42705:SF2">
    <property type="entry name" value="BIFUNCTIONAL NON-HOMOLOGOUS END JOINING PROTEIN LIGD"/>
    <property type="match status" value="1"/>
</dbReference>
<evidence type="ECO:0000256" key="13">
    <source>
        <dbReference type="ARBA" id="ARBA00022932"/>
    </source>
</evidence>
<feature type="region of interest" description="Disordered" evidence="23">
    <location>
        <begin position="458"/>
        <end position="497"/>
    </location>
</feature>
<dbReference type="GO" id="GO:0004527">
    <property type="term" value="F:exonuclease activity"/>
    <property type="evidence" value="ECO:0007669"/>
    <property type="project" value="UniProtKB-KW"/>
</dbReference>
<evidence type="ECO:0000256" key="12">
    <source>
        <dbReference type="ARBA" id="ARBA00022840"/>
    </source>
</evidence>
<evidence type="ECO:0000313" key="26">
    <source>
        <dbReference type="Proteomes" id="UP000422989"/>
    </source>
</evidence>
<keyword evidence="7" id="KW-0479">Metal-binding</keyword>
<proteinExistence type="inferred from homology"/>
<dbReference type="GO" id="GO:0003910">
    <property type="term" value="F:DNA ligase (ATP) activity"/>
    <property type="evidence" value="ECO:0007669"/>
    <property type="project" value="UniProtKB-EC"/>
</dbReference>
<dbReference type="EMBL" id="CP032550">
    <property type="protein sequence ID" value="QGU27062.1"/>
    <property type="molecule type" value="Genomic_DNA"/>
</dbReference>
<dbReference type="NCBIfam" id="TIGR02778">
    <property type="entry name" value="ligD_pol"/>
    <property type="match status" value="1"/>
</dbReference>
<feature type="domain" description="ATP-dependent DNA ligase family profile" evidence="24">
    <location>
        <begin position="589"/>
        <end position="712"/>
    </location>
</feature>
<keyword evidence="11" id="KW-0269">Exonuclease</keyword>
<evidence type="ECO:0000256" key="1">
    <source>
        <dbReference type="ARBA" id="ARBA00001936"/>
    </source>
</evidence>